<evidence type="ECO:0000256" key="1">
    <source>
        <dbReference type="SAM" id="MobiDB-lite"/>
    </source>
</evidence>
<dbReference type="InterPro" id="IPR011333">
    <property type="entry name" value="SKP1/BTB/POZ_sf"/>
</dbReference>
<dbReference type="SUPFAM" id="SSF54695">
    <property type="entry name" value="POZ domain"/>
    <property type="match status" value="1"/>
</dbReference>
<proteinExistence type="predicted"/>
<dbReference type="Gene3D" id="3.30.710.10">
    <property type="entry name" value="Potassium Channel Kv1.1, Chain A"/>
    <property type="match status" value="1"/>
</dbReference>
<dbReference type="InterPro" id="IPR000210">
    <property type="entry name" value="BTB/POZ_dom"/>
</dbReference>
<evidence type="ECO:0000313" key="3">
    <source>
        <dbReference type="EMBL" id="CAK7235123.1"/>
    </source>
</evidence>
<feature type="compositionally biased region" description="Low complexity" evidence="1">
    <location>
        <begin position="13"/>
        <end position="24"/>
    </location>
</feature>
<keyword evidence="4" id="KW-1185">Reference proteome</keyword>
<evidence type="ECO:0000259" key="2">
    <source>
        <dbReference type="PROSITE" id="PS50097"/>
    </source>
</evidence>
<dbReference type="Proteomes" id="UP001642482">
    <property type="component" value="Unassembled WGS sequence"/>
</dbReference>
<protein>
    <recommendedName>
        <fullName evidence="2">BTB domain-containing protein</fullName>
    </recommendedName>
</protein>
<dbReference type="Pfam" id="PF00651">
    <property type="entry name" value="BTB"/>
    <property type="match status" value="1"/>
</dbReference>
<dbReference type="CDD" id="cd18186">
    <property type="entry name" value="BTB_POZ_ZBTB_KLHL-like"/>
    <property type="match status" value="1"/>
</dbReference>
<sequence length="225" mass="26393">MQSDRQGVSTTYSGSTPISDTTTTPSLTRRVKKFCQEFFVHADIFCEHSDYFKSCLRGNFAEAQTQRVEIEDISIEDFALWVNTVYRYHFIPHEGFVLEPDLIQILTVWRLSDRFIHKPLIDQYKMRLEDLLSIFTVEWWRKYYIDHAASDSQRYINELQMGYRYCRAHTLPDAFSDGFVTACANCPAQLYATYASLLDAEFMRLVSVRIVMRHANKNLIPLQEL</sequence>
<name>A0ABP0CSP8_9PEZI</name>
<feature type="compositionally biased region" description="Polar residues" evidence="1">
    <location>
        <begin position="1"/>
        <end position="12"/>
    </location>
</feature>
<feature type="region of interest" description="Disordered" evidence="1">
    <location>
        <begin position="1"/>
        <end position="24"/>
    </location>
</feature>
<dbReference type="PROSITE" id="PS50097">
    <property type="entry name" value="BTB"/>
    <property type="match status" value="1"/>
</dbReference>
<feature type="domain" description="BTB" evidence="2">
    <location>
        <begin position="19"/>
        <end position="86"/>
    </location>
</feature>
<reference evidence="3 4" key="1">
    <citation type="submission" date="2024-01" db="EMBL/GenBank/DDBJ databases">
        <authorList>
            <person name="Allen C."/>
            <person name="Tagirdzhanova G."/>
        </authorList>
    </citation>
    <scope>NUCLEOTIDE SEQUENCE [LARGE SCALE GENOMIC DNA]</scope>
</reference>
<comment type="caution">
    <text evidence="3">The sequence shown here is derived from an EMBL/GenBank/DDBJ whole genome shotgun (WGS) entry which is preliminary data.</text>
</comment>
<gene>
    <name evidence="3" type="ORF">SEUCBS140593_009176</name>
</gene>
<evidence type="ECO:0000313" key="4">
    <source>
        <dbReference type="Proteomes" id="UP001642482"/>
    </source>
</evidence>
<dbReference type="EMBL" id="CAWUHD010000143">
    <property type="protein sequence ID" value="CAK7235123.1"/>
    <property type="molecule type" value="Genomic_DNA"/>
</dbReference>
<accession>A0ABP0CSP8</accession>
<organism evidence="3 4">
    <name type="scientific">Sporothrix eucalyptigena</name>
    <dbReference type="NCBI Taxonomy" id="1812306"/>
    <lineage>
        <taxon>Eukaryota</taxon>
        <taxon>Fungi</taxon>
        <taxon>Dikarya</taxon>
        <taxon>Ascomycota</taxon>
        <taxon>Pezizomycotina</taxon>
        <taxon>Sordariomycetes</taxon>
        <taxon>Sordariomycetidae</taxon>
        <taxon>Ophiostomatales</taxon>
        <taxon>Ophiostomataceae</taxon>
        <taxon>Sporothrix</taxon>
    </lineage>
</organism>